<dbReference type="InterPro" id="IPR013783">
    <property type="entry name" value="Ig-like_fold"/>
</dbReference>
<sequence>MTCVLLLNRKFILENPIKSISHINKKLMCCATERHRGRMLSAIRLCWFILGAVITLAPQVCAAPLRPDVSPQSKGPAESQEAAAVILSPGQSLLLRCSQVYAAGIPLWQKNGSEMTDKDKSQGICLKEDTHAGFRISYLFMKSVTVNQGGNYTCVGGKKLKSVSVRVLGL</sequence>
<dbReference type="PROSITE" id="PS50835">
    <property type="entry name" value="IG_LIKE"/>
    <property type="match status" value="1"/>
</dbReference>
<comment type="caution">
    <text evidence="3">The sequence shown here is derived from an EMBL/GenBank/DDBJ whole genome shotgun (WGS) entry which is preliminary data.</text>
</comment>
<dbReference type="AlphaFoldDB" id="A0AA47NXR3"/>
<accession>A0AA47NXR3</accession>
<reference evidence="3" key="1">
    <citation type="journal article" date="2023" name="Front. Mar. Sci.">
        <title>A new Merluccius polli reference genome to investigate the effects of global change in West African waters.</title>
        <authorList>
            <person name="Mateo J.L."/>
            <person name="Blanco-Fernandez C."/>
            <person name="Garcia-Vazquez E."/>
            <person name="Machado-Schiaffino G."/>
        </authorList>
    </citation>
    <scope>NUCLEOTIDE SEQUENCE</scope>
    <source>
        <strain evidence="3">C29</strain>
        <tissue evidence="3">Fin</tissue>
    </source>
</reference>
<keyword evidence="4" id="KW-1185">Reference proteome</keyword>
<dbReference type="SUPFAM" id="SSF48726">
    <property type="entry name" value="Immunoglobulin"/>
    <property type="match status" value="1"/>
</dbReference>
<feature type="domain" description="Ig-like" evidence="2">
    <location>
        <begin position="67"/>
        <end position="164"/>
    </location>
</feature>
<evidence type="ECO:0000313" key="4">
    <source>
        <dbReference type="Proteomes" id="UP001174136"/>
    </source>
</evidence>
<evidence type="ECO:0000259" key="2">
    <source>
        <dbReference type="PROSITE" id="PS50835"/>
    </source>
</evidence>
<organism evidence="3 4">
    <name type="scientific">Merluccius polli</name>
    <name type="common">Benguela hake</name>
    <name type="synonym">Merluccius cadenati</name>
    <dbReference type="NCBI Taxonomy" id="89951"/>
    <lineage>
        <taxon>Eukaryota</taxon>
        <taxon>Metazoa</taxon>
        <taxon>Chordata</taxon>
        <taxon>Craniata</taxon>
        <taxon>Vertebrata</taxon>
        <taxon>Euteleostomi</taxon>
        <taxon>Actinopterygii</taxon>
        <taxon>Neopterygii</taxon>
        <taxon>Teleostei</taxon>
        <taxon>Neoteleostei</taxon>
        <taxon>Acanthomorphata</taxon>
        <taxon>Zeiogadaria</taxon>
        <taxon>Gadariae</taxon>
        <taxon>Gadiformes</taxon>
        <taxon>Gadoidei</taxon>
        <taxon>Merlucciidae</taxon>
        <taxon>Merluccius</taxon>
    </lineage>
</organism>
<evidence type="ECO:0000313" key="3">
    <source>
        <dbReference type="EMBL" id="KAK0142731.1"/>
    </source>
</evidence>
<dbReference type="Pfam" id="PF00047">
    <property type="entry name" value="ig"/>
    <property type="match status" value="1"/>
</dbReference>
<dbReference type="InterPro" id="IPR013151">
    <property type="entry name" value="Immunoglobulin_dom"/>
</dbReference>
<dbReference type="InterPro" id="IPR036179">
    <property type="entry name" value="Ig-like_dom_sf"/>
</dbReference>
<dbReference type="InterPro" id="IPR007110">
    <property type="entry name" value="Ig-like_dom"/>
</dbReference>
<dbReference type="Proteomes" id="UP001174136">
    <property type="component" value="Unassembled WGS sequence"/>
</dbReference>
<dbReference type="Gene3D" id="2.60.40.10">
    <property type="entry name" value="Immunoglobulins"/>
    <property type="match status" value="1"/>
</dbReference>
<dbReference type="EMBL" id="JAOPHQ010003491">
    <property type="protein sequence ID" value="KAK0142731.1"/>
    <property type="molecule type" value="Genomic_DNA"/>
</dbReference>
<protein>
    <recommendedName>
        <fullName evidence="2">Ig-like domain-containing protein</fullName>
    </recommendedName>
</protein>
<gene>
    <name evidence="3" type="ORF">N1851_019336</name>
</gene>
<evidence type="ECO:0000256" key="1">
    <source>
        <dbReference type="ARBA" id="ARBA00023319"/>
    </source>
</evidence>
<proteinExistence type="predicted"/>
<name>A0AA47NXR3_MERPO</name>
<keyword evidence="1" id="KW-0393">Immunoglobulin domain</keyword>